<reference evidence="1" key="2">
    <citation type="journal article" date="2023" name="Science">
        <title>Genomic signatures of disease resistance in endangered staghorn corals.</title>
        <authorList>
            <person name="Vollmer S.V."/>
            <person name="Selwyn J.D."/>
            <person name="Despard B.A."/>
            <person name="Roesel C.L."/>
        </authorList>
    </citation>
    <scope>NUCLEOTIDE SEQUENCE</scope>
    <source>
        <strain evidence="1">K2</strain>
    </source>
</reference>
<accession>A0AAD9QHC3</accession>
<reference evidence="1" key="1">
    <citation type="journal article" date="2023" name="G3 (Bethesda)">
        <title>Whole genome assembly and annotation of the endangered Caribbean coral Acropora cervicornis.</title>
        <authorList>
            <person name="Selwyn J.D."/>
            <person name="Vollmer S.V."/>
        </authorList>
    </citation>
    <scope>NUCLEOTIDE SEQUENCE</scope>
    <source>
        <strain evidence="1">K2</strain>
    </source>
</reference>
<keyword evidence="2" id="KW-1185">Reference proteome</keyword>
<dbReference type="Proteomes" id="UP001249851">
    <property type="component" value="Unassembled WGS sequence"/>
</dbReference>
<evidence type="ECO:0000313" key="1">
    <source>
        <dbReference type="EMBL" id="KAK2561285.1"/>
    </source>
</evidence>
<evidence type="ECO:0000313" key="2">
    <source>
        <dbReference type="Proteomes" id="UP001249851"/>
    </source>
</evidence>
<sequence length="102" mass="11493">MDPKLVTILEDLERTKYEINKNEIILTLTAVSDFAKSAFVVEASTAVVFIAKLVDLIMETPIELHYKNTLAGMMSTVLVIAYFSPNRTIFHEAMAVKDEKKN</sequence>
<comment type="caution">
    <text evidence="1">The sequence shown here is derived from an EMBL/GenBank/DDBJ whole genome shotgun (WGS) entry which is preliminary data.</text>
</comment>
<organism evidence="1 2">
    <name type="scientific">Acropora cervicornis</name>
    <name type="common">Staghorn coral</name>
    <dbReference type="NCBI Taxonomy" id="6130"/>
    <lineage>
        <taxon>Eukaryota</taxon>
        <taxon>Metazoa</taxon>
        <taxon>Cnidaria</taxon>
        <taxon>Anthozoa</taxon>
        <taxon>Hexacorallia</taxon>
        <taxon>Scleractinia</taxon>
        <taxon>Astrocoeniina</taxon>
        <taxon>Acroporidae</taxon>
        <taxon>Acropora</taxon>
    </lineage>
</organism>
<proteinExistence type="predicted"/>
<gene>
    <name evidence="1" type="ORF">P5673_015767</name>
</gene>
<protein>
    <submittedName>
        <fullName evidence="1">Uncharacterized protein</fullName>
    </submittedName>
</protein>
<dbReference type="AlphaFoldDB" id="A0AAD9QHC3"/>
<name>A0AAD9QHC3_ACRCE</name>
<dbReference type="EMBL" id="JARQWQ010000033">
    <property type="protein sequence ID" value="KAK2561285.1"/>
    <property type="molecule type" value="Genomic_DNA"/>
</dbReference>